<sequence length="589" mass="66263">MSWPIVVITGANSGVGFGICQRLLCQLAEKIPSDTLIKPRELSGNSEKDVREADRFVLPCEGITLIMACRSVQRAEVARQKLLQILDERVEALRNTPSYDGHAEYFRKNVQIKIHSVDLSSLETIPKFVQELEISYPYVSHLICNAGIAPFISINWPSCIHQLLTDPLGAVTTPTYYLQTWGEVSQDGYGFTWQCNVFGHYTLYKDLYHLLSSSKYRYDSRVIWTSSLESKKTYRAEDWQLKETHDPYGSSKYQVELISAELDRRVSDEPNASKRVRHFTAHPGVTHTNIDLNLINPLLHYLKHFIFYLARWIGSPNHPIALDKGAVSVVWLSIISLSTLTVFSASKKGSKGDPLSNKSEIRVGDNLEEEDQSSGDEDEGPDWTKLMPKAARPVIPKRGDKEFEPSKQGGSGLQQHILQRARNAMFEALRADRTISNKSISYGTWHPSLARVSVTISRGISIGTVGHSVPRETAMTNGTVKTQKRMELLPEEAIYLIERGSLLCWKESAVEYPNDGTFESISGSPMTVQQAYTEMIGKEDLTMDRYQVYAYLKRLGYTVTRTKPPTAFYPVTAPYPPSQCSNDTNAFSS</sequence>
<dbReference type="InterPro" id="IPR051593">
    <property type="entry name" value="Ergosterol_Biosynth_ERG27"/>
</dbReference>
<reference evidence="9 10" key="1">
    <citation type="submission" date="2016-08" db="EMBL/GenBank/DDBJ databases">
        <authorList>
            <consortium name="Lentinula edodes genome sequencing consortium"/>
            <person name="Sakamoto Y."/>
            <person name="Nakade K."/>
            <person name="Sato S."/>
            <person name="Yoshida Y."/>
            <person name="Miyazaki K."/>
            <person name="Natsume S."/>
            <person name="Konno N."/>
        </authorList>
    </citation>
    <scope>NUCLEOTIDE SEQUENCE [LARGE SCALE GENOMIC DNA]</scope>
    <source>
        <strain evidence="9 10">NBRC 111202</strain>
    </source>
</reference>
<protein>
    <submittedName>
        <fullName evidence="9">3-keto sterol reductase</fullName>
    </submittedName>
</protein>
<evidence type="ECO:0000256" key="2">
    <source>
        <dbReference type="ARBA" id="ARBA00022857"/>
    </source>
</evidence>
<dbReference type="GO" id="GO:0005811">
    <property type="term" value="C:lipid droplet"/>
    <property type="evidence" value="ECO:0007669"/>
    <property type="project" value="TreeGrafter"/>
</dbReference>
<dbReference type="GO" id="GO:0005741">
    <property type="term" value="C:mitochondrial outer membrane"/>
    <property type="evidence" value="ECO:0007669"/>
    <property type="project" value="TreeGrafter"/>
</dbReference>
<feature type="region of interest" description="Disordered" evidence="7">
    <location>
        <begin position="346"/>
        <end position="413"/>
    </location>
</feature>
<dbReference type="GO" id="GO:0000253">
    <property type="term" value="F:3-beta-hydroxysteroid 3-dehydrogenase (NADP+) activity"/>
    <property type="evidence" value="ECO:0007669"/>
    <property type="project" value="TreeGrafter"/>
</dbReference>
<gene>
    <name evidence="9" type="ORF">LENED_008911</name>
</gene>
<keyword evidence="1" id="KW-0444">Lipid biosynthesis</keyword>
<dbReference type="GO" id="GO:0006694">
    <property type="term" value="P:steroid biosynthetic process"/>
    <property type="evidence" value="ECO:0007669"/>
    <property type="project" value="UniProtKB-KW"/>
</dbReference>
<dbReference type="SUPFAM" id="SSF51735">
    <property type="entry name" value="NAD(P)-binding Rossmann-fold domains"/>
    <property type="match status" value="1"/>
</dbReference>
<name>A0A1Q3EID1_LENED</name>
<evidence type="ECO:0000256" key="3">
    <source>
        <dbReference type="ARBA" id="ARBA00022955"/>
    </source>
</evidence>
<evidence type="ECO:0000256" key="6">
    <source>
        <dbReference type="ARBA" id="ARBA00023593"/>
    </source>
</evidence>
<keyword evidence="2" id="KW-0521">NADP</keyword>
<feature type="domain" description="tRNA-splicing endonuclease subunit Sen54 N-terminal" evidence="8">
    <location>
        <begin position="426"/>
        <end position="505"/>
    </location>
</feature>
<keyword evidence="10" id="KW-1185">Reference proteome</keyword>
<feature type="compositionally biased region" description="Acidic residues" evidence="7">
    <location>
        <begin position="366"/>
        <end position="381"/>
    </location>
</feature>
<dbReference type="EMBL" id="BDGU01000367">
    <property type="protein sequence ID" value="GAW06952.1"/>
    <property type="molecule type" value="Genomic_DNA"/>
</dbReference>
<comment type="similarity">
    <text evidence="6">Belongs to the short-chain dehydrogenases/reductases (SDR) family. ERG27 subfamily.</text>
</comment>
<evidence type="ECO:0000256" key="7">
    <source>
        <dbReference type="SAM" id="MobiDB-lite"/>
    </source>
</evidence>
<proteinExistence type="inferred from homology"/>
<dbReference type="PANTHER" id="PTHR43647:SF1">
    <property type="entry name" value="3-KETO-STEROID REDUCTASE ERG27"/>
    <property type="match status" value="1"/>
</dbReference>
<comment type="caution">
    <text evidence="9">The sequence shown here is derived from an EMBL/GenBank/DDBJ whole genome shotgun (WGS) entry which is preliminary data.</text>
</comment>
<evidence type="ECO:0000313" key="10">
    <source>
        <dbReference type="Proteomes" id="UP000188533"/>
    </source>
</evidence>
<evidence type="ECO:0000256" key="5">
    <source>
        <dbReference type="ARBA" id="ARBA00023098"/>
    </source>
</evidence>
<evidence type="ECO:0000259" key="8">
    <source>
        <dbReference type="Pfam" id="PF12928"/>
    </source>
</evidence>
<dbReference type="Proteomes" id="UP000188533">
    <property type="component" value="Unassembled WGS sequence"/>
</dbReference>
<accession>A0A1Q3EID1</accession>
<dbReference type="PANTHER" id="PTHR43647">
    <property type="entry name" value="DEHYDROGENASE"/>
    <property type="match status" value="1"/>
</dbReference>
<evidence type="ECO:0000256" key="1">
    <source>
        <dbReference type="ARBA" id="ARBA00022516"/>
    </source>
</evidence>
<dbReference type="Gene3D" id="3.40.50.720">
    <property type="entry name" value="NAD(P)-binding Rossmann-like Domain"/>
    <property type="match status" value="1"/>
</dbReference>
<dbReference type="InterPro" id="IPR036291">
    <property type="entry name" value="NAD(P)-bd_dom_sf"/>
</dbReference>
<dbReference type="AlphaFoldDB" id="A0A1Q3EID1"/>
<reference evidence="9 10" key="2">
    <citation type="submission" date="2017-02" db="EMBL/GenBank/DDBJ databases">
        <title>A genome survey and senescence transcriptome analysis in Lentinula edodes.</title>
        <authorList>
            <person name="Sakamoto Y."/>
            <person name="Nakade K."/>
            <person name="Sato S."/>
            <person name="Yoshida Y."/>
            <person name="Miyazaki K."/>
            <person name="Natsume S."/>
            <person name="Konno N."/>
        </authorList>
    </citation>
    <scope>NUCLEOTIDE SEQUENCE [LARGE SCALE GENOMIC DNA]</scope>
    <source>
        <strain evidence="9 10">NBRC 111202</strain>
    </source>
</reference>
<organism evidence="9 10">
    <name type="scientific">Lentinula edodes</name>
    <name type="common">Shiitake mushroom</name>
    <name type="synonym">Lentinus edodes</name>
    <dbReference type="NCBI Taxonomy" id="5353"/>
    <lineage>
        <taxon>Eukaryota</taxon>
        <taxon>Fungi</taxon>
        <taxon>Dikarya</taxon>
        <taxon>Basidiomycota</taxon>
        <taxon>Agaricomycotina</taxon>
        <taxon>Agaricomycetes</taxon>
        <taxon>Agaricomycetidae</taxon>
        <taxon>Agaricales</taxon>
        <taxon>Marasmiineae</taxon>
        <taxon>Omphalotaceae</taxon>
        <taxon>Lentinula</taxon>
    </lineage>
</organism>
<evidence type="ECO:0000256" key="4">
    <source>
        <dbReference type="ARBA" id="ARBA00023002"/>
    </source>
</evidence>
<evidence type="ECO:0000313" key="9">
    <source>
        <dbReference type="EMBL" id="GAW06952.1"/>
    </source>
</evidence>
<dbReference type="InterPro" id="IPR024336">
    <property type="entry name" value="tRNA_splic_suSen54_N"/>
</dbReference>
<dbReference type="GO" id="GO:0005789">
    <property type="term" value="C:endoplasmic reticulum membrane"/>
    <property type="evidence" value="ECO:0007669"/>
    <property type="project" value="TreeGrafter"/>
</dbReference>
<keyword evidence="5" id="KW-0443">Lipid metabolism</keyword>
<keyword evidence="3" id="KW-0752">Steroid biosynthesis</keyword>
<dbReference type="Pfam" id="PF12928">
    <property type="entry name" value="tRNA_int_end_N2"/>
    <property type="match status" value="1"/>
</dbReference>
<dbReference type="STRING" id="5353.A0A1Q3EID1"/>
<keyword evidence="4" id="KW-0560">Oxidoreductase</keyword>